<dbReference type="Proteomes" id="UP001238179">
    <property type="component" value="Chromosome"/>
</dbReference>
<accession>A0AA48K973</accession>
<reference evidence="2" key="1">
    <citation type="journal article" date="2023" name="Int. J. Syst. Evol. Microbiol.">
        <title>Mesoterricola silvestris gen. nov., sp. nov., Mesoterricola sediminis sp. nov., Geothrix oryzae sp. nov., Geothrix edaphica sp. nov., Geothrix rubra sp. nov., and Geothrix limicola sp. nov., six novel members of Acidobacteriota isolated from soils.</title>
        <authorList>
            <person name="Itoh H."/>
            <person name="Sugisawa Y."/>
            <person name="Mise K."/>
            <person name="Xu Z."/>
            <person name="Kuniyasu M."/>
            <person name="Ushijima N."/>
            <person name="Kawano K."/>
            <person name="Kobayashi E."/>
            <person name="Shiratori Y."/>
            <person name="Masuda Y."/>
            <person name="Senoo K."/>
        </authorList>
    </citation>
    <scope>NUCLEOTIDE SEQUENCE [LARGE SCALE GENOMIC DNA]</scope>
    <source>
        <strain evidence="2">W79</strain>
    </source>
</reference>
<dbReference type="KEGG" id="msil:METEAL_28880"/>
<evidence type="ECO:0000313" key="2">
    <source>
        <dbReference type="Proteomes" id="UP001238179"/>
    </source>
</evidence>
<keyword evidence="2" id="KW-1185">Reference proteome</keyword>
<dbReference type="EMBL" id="AP027080">
    <property type="protein sequence ID" value="BDU73714.1"/>
    <property type="molecule type" value="Genomic_DNA"/>
</dbReference>
<organism evidence="1 2">
    <name type="scientific">Mesoterricola silvestris</name>
    <dbReference type="NCBI Taxonomy" id="2927979"/>
    <lineage>
        <taxon>Bacteria</taxon>
        <taxon>Pseudomonadati</taxon>
        <taxon>Acidobacteriota</taxon>
        <taxon>Holophagae</taxon>
        <taxon>Holophagales</taxon>
        <taxon>Holophagaceae</taxon>
        <taxon>Mesoterricola</taxon>
    </lineage>
</organism>
<dbReference type="RefSeq" id="WP_316412383.1">
    <property type="nucleotide sequence ID" value="NZ_AP027080.1"/>
</dbReference>
<evidence type="ECO:0000313" key="1">
    <source>
        <dbReference type="EMBL" id="BDU73714.1"/>
    </source>
</evidence>
<sequence length="82" mass="9084">MGTLMHIGQLFPALDWDKDPGEVMRYFEVSSMPDHVLLRIGRKVGENYPEQTLGVDLTGQEAVDVFEAFKEAMDRAGLGAGE</sequence>
<name>A0AA48K973_9BACT</name>
<gene>
    <name evidence="1" type="ORF">METEAL_28880</name>
</gene>
<proteinExistence type="predicted"/>
<dbReference type="AlphaFoldDB" id="A0AA48K973"/>
<protein>
    <submittedName>
        <fullName evidence="1">Uncharacterized protein</fullName>
    </submittedName>
</protein>